<dbReference type="RefSeq" id="WP_097167901.1">
    <property type="nucleotide sequence ID" value="NZ_PSUD01000039.1"/>
</dbReference>
<accession>A0ABX5A8V0</accession>
<protein>
    <submittedName>
        <fullName evidence="1">Uncharacterized protein</fullName>
    </submittedName>
</protein>
<proteinExistence type="predicted"/>
<dbReference type="Proteomes" id="UP000239698">
    <property type="component" value="Unassembled WGS sequence"/>
</dbReference>
<gene>
    <name evidence="1" type="ORF">C5C40_13205</name>
</gene>
<evidence type="ECO:0000313" key="2">
    <source>
        <dbReference type="Proteomes" id="UP000239698"/>
    </source>
</evidence>
<keyword evidence="2" id="KW-1185">Reference proteome</keyword>
<name>A0ABX5A8V0_RATRA</name>
<dbReference type="EMBL" id="PSVT01000037">
    <property type="protein sequence ID" value="PPH74226.1"/>
    <property type="molecule type" value="Genomic_DNA"/>
</dbReference>
<evidence type="ECO:0000313" key="1">
    <source>
        <dbReference type="EMBL" id="PPH74226.1"/>
    </source>
</evidence>
<comment type="caution">
    <text evidence="1">The sequence shown here is derived from an EMBL/GenBank/DDBJ whole genome shotgun (WGS) entry which is preliminary data.</text>
</comment>
<sequence length="180" mass="20143">MMNSFGLRAMRYVETWRPAEFASIQDPAAHFAVLGAEISVRVAELARAMESEASLSSKYLVRVGELAMIQAQAREIAMGDLVYAGESELSTETTFGQWREDQPTLESMIEWADAMDPENPPAGAELQSMAETLMVPVDFLFGLTMAELPSRFLREHRVIWDSAERNRFEMSVAQSELSSL</sequence>
<reference evidence="1 2" key="1">
    <citation type="submission" date="2018-02" db="EMBL/GenBank/DDBJ databases">
        <title>Bacteriophage NCPPB3778 and a type I-E CRISPR drive the evolution of the US Biological Select Agent, Rathayibacter toxicus.</title>
        <authorList>
            <person name="Davis E.W.II."/>
            <person name="Tabima J.F."/>
            <person name="Weisberg A.J."/>
            <person name="Lopes L.D."/>
            <person name="Wiseman M.S."/>
            <person name="Wiseman M.S."/>
            <person name="Pupko T."/>
            <person name="Belcher M.S."/>
            <person name="Sechler A.J."/>
            <person name="Tancos M.A."/>
            <person name="Schroeder B.K."/>
            <person name="Murray T.D."/>
            <person name="Luster D.G."/>
            <person name="Schneider W.L."/>
            <person name="Rogers E."/>
            <person name="Andreote F.D."/>
            <person name="Grunwald N.J."/>
            <person name="Putnam M.L."/>
            <person name="Chang J.H."/>
        </authorList>
    </citation>
    <scope>NUCLEOTIDE SEQUENCE [LARGE SCALE GENOMIC DNA]</scope>
    <source>
        <strain evidence="1 2">AY1D6</strain>
    </source>
</reference>
<organism evidence="1 2">
    <name type="scientific">Rathayibacter rathayi</name>
    <name type="common">Corynebacterium rathayi</name>
    <dbReference type="NCBI Taxonomy" id="33887"/>
    <lineage>
        <taxon>Bacteria</taxon>
        <taxon>Bacillati</taxon>
        <taxon>Actinomycetota</taxon>
        <taxon>Actinomycetes</taxon>
        <taxon>Micrococcales</taxon>
        <taxon>Microbacteriaceae</taxon>
        <taxon>Rathayibacter</taxon>
    </lineage>
</organism>